<dbReference type="SMART" id="SM00382">
    <property type="entry name" value="AAA"/>
    <property type="match status" value="1"/>
</dbReference>
<keyword evidence="6" id="KW-1185">Reference proteome</keyword>
<dbReference type="InterPro" id="IPR032823">
    <property type="entry name" value="BCA_ABC_TP_C"/>
</dbReference>
<comment type="caution">
    <text evidence="5">The sequence shown here is derived from an EMBL/GenBank/DDBJ whole genome shotgun (WGS) entry which is preliminary data.</text>
</comment>
<gene>
    <name evidence="5" type="ORF">RKE40_01110</name>
</gene>
<dbReference type="Pfam" id="PF12399">
    <property type="entry name" value="BCA_ABC_TP_C"/>
    <property type="match status" value="1"/>
</dbReference>
<protein>
    <submittedName>
        <fullName evidence="5">ABC transporter ATP-binding protein</fullName>
    </submittedName>
</protein>
<dbReference type="InterPro" id="IPR003593">
    <property type="entry name" value="AAA+_ATPase"/>
</dbReference>
<dbReference type="Pfam" id="PF00005">
    <property type="entry name" value="ABC_tran"/>
    <property type="match status" value="1"/>
</dbReference>
<dbReference type="EMBL" id="JAWDID010000001">
    <property type="protein sequence ID" value="MDU0338457.1"/>
    <property type="molecule type" value="Genomic_DNA"/>
</dbReference>
<dbReference type="Proteomes" id="UP001254257">
    <property type="component" value="Unassembled WGS sequence"/>
</dbReference>
<evidence type="ECO:0000256" key="3">
    <source>
        <dbReference type="ARBA" id="ARBA00022840"/>
    </source>
</evidence>
<dbReference type="InterPro" id="IPR051120">
    <property type="entry name" value="ABC_AA/LPS_Transport"/>
</dbReference>
<feature type="domain" description="ABC transporter" evidence="4">
    <location>
        <begin position="7"/>
        <end position="239"/>
    </location>
</feature>
<dbReference type="SUPFAM" id="SSF52540">
    <property type="entry name" value="P-loop containing nucleoside triphosphate hydrolases"/>
    <property type="match status" value="1"/>
</dbReference>
<name>A0ABU3S1Y5_9HYPH</name>
<evidence type="ECO:0000256" key="1">
    <source>
        <dbReference type="ARBA" id="ARBA00022448"/>
    </source>
</evidence>
<dbReference type="PANTHER" id="PTHR45772:SF7">
    <property type="entry name" value="AMINO ACID ABC TRANSPORTER ATP-BINDING PROTEIN"/>
    <property type="match status" value="1"/>
</dbReference>
<keyword evidence="2" id="KW-0547">Nucleotide-binding</keyword>
<dbReference type="RefSeq" id="WP_316016399.1">
    <property type="nucleotide sequence ID" value="NZ_JAWDID010000001.1"/>
</dbReference>
<sequence length="241" mass="25383">MSADVILAVRGVSKSFRGLKAVRDVSFEVPRGSICSLIGPNGAGKSTFFNLVTGYFRPDSGTILFEGRDIAGASPVDVAHLGVARAFQIAKPFPGMSVTENVRIGALFGRAGPRDVEAVTQSAMQLAGLAELHDREARELTVGQLRRLEVARALAARPSLLLADEPCAGLNPTETAEMVAILRRARDAGATVVLVEHDMPAVMEISDTVLVLEAGALIAQGAPQAIARDPRVIAAYLGTEE</sequence>
<dbReference type="PANTHER" id="PTHR45772">
    <property type="entry name" value="CONSERVED COMPONENT OF ABC TRANSPORTER FOR NATURAL AMINO ACIDS-RELATED"/>
    <property type="match status" value="1"/>
</dbReference>
<dbReference type="PROSITE" id="PS50893">
    <property type="entry name" value="ABC_TRANSPORTER_2"/>
    <property type="match status" value="1"/>
</dbReference>
<dbReference type="InterPro" id="IPR027417">
    <property type="entry name" value="P-loop_NTPase"/>
</dbReference>
<reference evidence="5 6" key="1">
    <citation type="submission" date="2023-09" db="EMBL/GenBank/DDBJ databases">
        <title>Whole genome shotgun sequencing (WGS) of Bosea sp. ZW T0_25, isolated from stored onions (Allium cepa).</title>
        <authorList>
            <person name="Stoll D.A."/>
            <person name="Huch M."/>
        </authorList>
    </citation>
    <scope>NUCLEOTIDE SEQUENCE [LARGE SCALE GENOMIC DNA]</scope>
    <source>
        <strain evidence="5 6">ZW T0_25</strain>
    </source>
</reference>
<evidence type="ECO:0000313" key="5">
    <source>
        <dbReference type="EMBL" id="MDU0338457.1"/>
    </source>
</evidence>
<accession>A0ABU3S1Y5</accession>
<keyword evidence="1" id="KW-0813">Transport</keyword>
<evidence type="ECO:0000259" key="4">
    <source>
        <dbReference type="PROSITE" id="PS50893"/>
    </source>
</evidence>
<keyword evidence="3 5" id="KW-0067">ATP-binding</keyword>
<dbReference type="GO" id="GO:0005524">
    <property type="term" value="F:ATP binding"/>
    <property type="evidence" value="ECO:0007669"/>
    <property type="project" value="UniProtKB-KW"/>
</dbReference>
<dbReference type="CDD" id="cd03219">
    <property type="entry name" value="ABC_Mj1267_LivG_branched"/>
    <property type="match status" value="1"/>
</dbReference>
<evidence type="ECO:0000313" key="6">
    <source>
        <dbReference type="Proteomes" id="UP001254257"/>
    </source>
</evidence>
<proteinExistence type="predicted"/>
<organism evidence="5 6">
    <name type="scientific">Bosea rubneri</name>
    <dbReference type="NCBI Taxonomy" id="3075434"/>
    <lineage>
        <taxon>Bacteria</taxon>
        <taxon>Pseudomonadati</taxon>
        <taxon>Pseudomonadota</taxon>
        <taxon>Alphaproteobacteria</taxon>
        <taxon>Hyphomicrobiales</taxon>
        <taxon>Boseaceae</taxon>
        <taxon>Bosea</taxon>
    </lineage>
</organism>
<dbReference type="Gene3D" id="3.40.50.300">
    <property type="entry name" value="P-loop containing nucleotide triphosphate hydrolases"/>
    <property type="match status" value="1"/>
</dbReference>
<dbReference type="InterPro" id="IPR003439">
    <property type="entry name" value="ABC_transporter-like_ATP-bd"/>
</dbReference>
<evidence type="ECO:0000256" key="2">
    <source>
        <dbReference type="ARBA" id="ARBA00022741"/>
    </source>
</evidence>